<evidence type="ECO:0000313" key="2">
    <source>
        <dbReference type="EMBL" id="PRY34144.1"/>
    </source>
</evidence>
<feature type="chain" id="PRO_5015573631" description="Lipoprotein" evidence="1">
    <location>
        <begin position="22"/>
        <end position="150"/>
    </location>
</feature>
<dbReference type="Proteomes" id="UP000238375">
    <property type="component" value="Unassembled WGS sequence"/>
</dbReference>
<dbReference type="RefSeq" id="WP_106139437.1">
    <property type="nucleotide sequence ID" value="NZ_PVTE01000018.1"/>
</dbReference>
<dbReference type="AlphaFoldDB" id="A0A2T0SL58"/>
<dbReference type="EMBL" id="PVTE01000018">
    <property type="protein sequence ID" value="PRY34144.1"/>
    <property type="molecule type" value="Genomic_DNA"/>
</dbReference>
<keyword evidence="1" id="KW-0732">Signal</keyword>
<gene>
    <name evidence="2" type="ORF">CLV58_11815</name>
</gene>
<evidence type="ECO:0000313" key="3">
    <source>
        <dbReference type="Proteomes" id="UP000238375"/>
    </source>
</evidence>
<evidence type="ECO:0008006" key="4">
    <source>
        <dbReference type="Google" id="ProtNLM"/>
    </source>
</evidence>
<reference evidence="2 3" key="1">
    <citation type="submission" date="2018-03" db="EMBL/GenBank/DDBJ databases">
        <title>Genomic Encyclopedia of Archaeal and Bacterial Type Strains, Phase II (KMG-II): from individual species to whole genera.</title>
        <authorList>
            <person name="Goeker M."/>
        </authorList>
    </citation>
    <scope>NUCLEOTIDE SEQUENCE [LARGE SCALE GENOMIC DNA]</scope>
    <source>
        <strain evidence="2 3">DSM 28354</strain>
    </source>
</reference>
<accession>A0A2T0SL58</accession>
<comment type="caution">
    <text evidence="2">The sequence shown here is derived from an EMBL/GenBank/DDBJ whole genome shotgun (WGS) entry which is preliminary data.</text>
</comment>
<dbReference type="PROSITE" id="PS51257">
    <property type="entry name" value="PROKAR_LIPOPROTEIN"/>
    <property type="match status" value="1"/>
</dbReference>
<keyword evidence="3" id="KW-1185">Reference proteome</keyword>
<evidence type="ECO:0000256" key="1">
    <source>
        <dbReference type="SAM" id="SignalP"/>
    </source>
</evidence>
<name>A0A2T0SL58_9BACT</name>
<organism evidence="2 3">
    <name type="scientific">Spirosoma oryzae</name>
    <dbReference type="NCBI Taxonomy" id="1469603"/>
    <lineage>
        <taxon>Bacteria</taxon>
        <taxon>Pseudomonadati</taxon>
        <taxon>Bacteroidota</taxon>
        <taxon>Cytophagia</taxon>
        <taxon>Cytophagales</taxon>
        <taxon>Cytophagaceae</taxon>
        <taxon>Spirosoma</taxon>
    </lineage>
</organism>
<feature type="signal peptide" evidence="1">
    <location>
        <begin position="1"/>
        <end position="21"/>
    </location>
</feature>
<sequence length="150" mass="16174">MLTKRVLFGSLAILLAGLSCSRENLLTLPAPAPAIAGTYASLPGTLPLPIAGDSVTVTLTSVASDTVDVTVQAIQRGQPVFVLQYPRLPVVQQVEGSVKGTNCINYLIRLKPGTDSSVFYMTCRDINVLQYARLLESPYYTGQAARFRKL</sequence>
<proteinExistence type="predicted"/>
<protein>
    <recommendedName>
        <fullName evidence="4">Lipoprotein</fullName>
    </recommendedName>
</protein>